<sequence length="94" mass="9372">MGQIEWAMWANEQALASGLSGRPRGAVDPHRAQAQGAAAGRGHHQAAAQQPPAPAPGRGPQEAQRGGGGGGGGRGGLPGRPPGQPHPGDRRGRV</sequence>
<evidence type="ECO:0000313" key="2">
    <source>
        <dbReference type="EMBL" id="KAL2762048.1"/>
    </source>
</evidence>
<feature type="compositionally biased region" description="Low complexity" evidence="1">
    <location>
        <begin position="32"/>
        <end position="50"/>
    </location>
</feature>
<accession>A0ABD2D5J8</accession>
<evidence type="ECO:0000256" key="1">
    <source>
        <dbReference type="SAM" id="MobiDB-lite"/>
    </source>
</evidence>
<evidence type="ECO:0000313" key="3">
    <source>
        <dbReference type="Proteomes" id="UP001610411"/>
    </source>
</evidence>
<name>A0ABD2D5J8_DAUMA</name>
<feature type="region of interest" description="Disordered" evidence="1">
    <location>
        <begin position="18"/>
        <end position="94"/>
    </location>
</feature>
<dbReference type="InterPro" id="IPR007732">
    <property type="entry name" value="Cyt_b558_asu"/>
</dbReference>
<dbReference type="AlphaFoldDB" id="A0ABD2D5J8"/>
<dbReference type="EMBL" id="JBFSEQ010000013">
    <property type="protein sequence ID" value="KAL2762048.1"/>
    <property type="molecule type" value="Genomic_DNA"/>
</dbReference>
<proteinExistence type="predicted"/>
<reference evidence="2 3" key="1">
    <citation type="journal article" date="2024" name="G3 (Bethesda)">
        <title>A hybrid genome assembly of the endangered aye-aye (Daubentonia madagascariensis).</title>
        <authorList>
            <person name="Versoza C.J."/>
            <person name="Pfeifer S.P."/>
        </authorList>
    </citation>
    <scope>NUCLEOTIDE SEQUENCE [LARGE SCALE GENOMIC DNA]</scope>
    <source>
        <strain evidence="2">6821</strain>
    </source>
</reference>
<feature type="non-terminal residue" evidence="2">
    <location>
        <position position="94"/>
    </location>
</feature>
<feature type="compositionally biased region" description="Gly residues" evidence="1">
    <location>
        <begin position="65"/>
        <end position="78"/>
    </location>
</feature>
<protein>
    <submittedName>
        <fullName evidence="2">Cytochrome b-245 light chain</fullName>
    </submittedName>
</protein>
<gene>
    <name evidence="2" type="ORF">WCI35_030328</name>
</gene>
<dbReference type="Pfam" id="PF05038">
    <property type="entry name" value="Cytochrom_B558a"/>
    <property type="match status" value="1"/>
</dbReference>
<keyword evidence="3" id="KW-1185">Reference proteome</keyword>
<organism evidence="2 3">
    <name type="scientific">Daubentonia madagascariensis</name>
    <name type="common">Aye-aye</name>
    <name type="synonym">Sciurus madagascariensis</name>
    <dbReference type="NCBI Taxonomy" id="31869"/>
    <lineage>
        <taxon>Eukaryota</taxon>
        <taxon>Metazoa</taxon>
        <taxon>Chordata</taxon>
        <taxon>Craniata</taxon>
        <taxon>Vertebrata</taxon>
        <taxon>Euteleostomi</taxon>
        <taxon>Mammalia</taxon>
        <taxon>Eutheria</taxon>
        <taxon>Euarchontoglires</taxon>
        <taxon>Primates</taxon>
        <taxon>Strepsirrhini</taxon>
        <taxon>Chiromyiformes</taxon>
        <taxon>Daubentoniidae</taxon>
        <taxon>Daubentonia</taxon>
    </lineage>
</organism>
<comment type="caution">
    <text evidence="2">The sequence shown here is derived from an EMBL/GenBank/DDBJ whole genome shotgun (WGS) entry which is preliminary data.</text>
</comment>
<dbReference type="Proteomes" id="UP001610411">
    <property type="component" value="Unassembled WGS sequence"/>
</dbReference>